<reference evidence="2" key="1">
    <citation type="submission" date="2017-05" db="UniProtKB">
        <authorList>
            <consortium name="EnsemblMetazoa"/>
        </authorList>
    </citation>
    <scope>IDENTIFICATION</scope>
</reference>
<organism evidence="2">
    <name type="scientific">Amphimedon queenslandica</name>
    <name type="common">Sponge</name>
    <dbReference type="NCBI Taxonomy" id="400682"/>
    <lineage>
        <taxon>Eukaryota</taxon>
        <taxon>Metazoa</taxon>
        <taxon>Porifera</taxon>
        <taxon>Demospongiae</taxon>
        <taxon>Heteroscleromorpha</taxon>
        <taxon>Haplosclerida</taxon>
        <taxon>Niphatidae</taxon>
        <taxon>Amphimedon</taxon>
    </lineage>
</organism>
<protein>
    <recommendedName>
        <fullName evidence="1">Ubiquitin-like modifier-activating enzyme Atg7 N-terminal domain-containing protein</fullName>
    </recommendedName>
</protein>
<sequence>SLDPGYWQELGRRKLEDYQLREDPVPIRSSYGNYRRNITVLSTRPFLSLDYTAFDVGSEPTGLDFPFPGLLQNMNSILLQEH</sequence>
<dbReference type="Gene3D" id="3.40.140.70">
    <property type="entry name" value="Ubiquitin-like modifier-activating enzyme ATG7 N-terminal domain"/>
    <property type="match status" value="1"/>
</dbReference>
<dbReference type="EnsemblMetazoa" id="Aqu2.1.03734_001">
    <property type="protein sequence ID" value="Aqu2.1.03734_001"/>
    <property type="gene ID" value="Aqu2.1.03734"/>
</dbReference>
<proteinExistence type="predicted"/>
<accession>A0A1X7SNR4</accession>
<name>A0A1X7SNR4_AMPQE</name>
<dbReference type="InterPro" id="IPR032197">
    <property type="entry name" value="Atg7_N"/>
</dbReference>
<dbReference type="InterPro" id="IPR042522">
    <property type="entry name" value="Atg7_N_1"/>
</dbReference>
<dbReference type="AlphaFoldDB" id="A0A1X7SNR4"/>
<dbReference type="Pfam" id="PF16420">
    <property type="entry name" value="ATG7_N"/>
    <property type="match status" value="1"/>
</dbReference>
<dbReference type="InParanoid" id="A0A1X7SNR4"/>
<evidence type="ECO:0000259" key="1">
    <source>
        <dbReference type="Pfam" id="PF16420"/>
    </source>
</evidence>
<evidence type="ECO:0000313" key="2">
    <source>
        <dbReference type="EnsemblMetazoa" id="Aqu2.1.03734_001"/>
    </source>
</evidence>
<feature type="domain" description="Ubiquitin-like modifier-activating enzyme Atg7 N-terminal" evidence="1">
    <location>
        <begin position="2"/>
        <end position="77"/>
    </location>
</feature>